<keyword evidence="2" id="KW-1185">Reference proteome</keyword>
<accession>A0ACB9ENT0</accession>
<name>A0ACB9ENT0_9ASTR</name>
<gene>
    <name evidence="1" type="ORF">L1987_51001</name>
</gene>
<organism evidence="1 2">
    <name type="scientific">Smallanthus sonchifolius</name>
    <dbReference type="NCBI Taxonomy" id="185202"/>
    <lineage>
        <taxon>Eukaryota</taxon>
        <taxon>Viridiplantae</taxon>
        <taxon>Streptophyta</taxon>
        <taxon>Embryophyta</taxon>
        <taxon>Tracheophyta</taxon>
        <taxon>Spermatophyta</taxon>
        <taxon>Magnoliopsida</taxon>
        <taxon>eudicotyledons</taxon>
        <taxon>Gunneridae</taxon>
        <taxon>Pentapetalae</taxon>
        <taxon>asterids</taxon>
        <taxon>campanulids</taxon>
        <taxon>Asterales</taxon>
        <taxon>Asteraceae</taxon>
        <taxon>Asteroideae</taxon>
        <taxon>Heliantheae alliance</taxon>
        <taxon>Millerieae</taxon>
        <taxon>Smallanthus</taxon>
    </lineage>
</organism>
<proteinExistence type="predicted"/>
<sequence length="170" mass="20335">MLFTRFRLRMVQKSVPQITRPSKNLDRSCPLNSFSLHYMQQAQRFMTCNDFDHDFAKEFEVEALFLKVKTPHRQRTLVVDENLNQTHQFIEWAYTYRPIKRVEFELPRQQCVVYLELKRDECVSLFPSGSTRSKTSKEYISLLKRNSTFSLRKDVDHRNLFGISRDSFIA</sequence>
<evidence type="ECO:0000313" key="2">
    <source>
        <dbReference type="Proteomes" id="UP001056120"/>
    </source>
</evidence>
<reference evidence="2" key="1">
    <citation type="journal article" date="2022" name="Mol. Ecol. Resour.">
        <title>The genomes of chicory, endive, great burdock and yacon provide insights into Asteraceae palaeo-polyploidization history and plant inulin production.</title>
        <authorList>
            <person name="Fan W."/>
            <person name="Wang S."/>
            <person name="Wang H."/>
            <person name="Wang A."/>
            <person name="Jiang F."/>
            <person name="Liu H."/>
            <person name="Zhao H."/>
            <person name="Xu D."/>
            <person name="Zhang Y."/>
        </authorList>
    </citation>
    <scope>NUCLEOTIDE SEQUENCE [LARGE SCALE GENOMIC DNA]</scope>
    <source>
        <strain evidence="2">cv. Yunnan</strain>
    </source>
</reference>
<evidence type="ECO:0000313" key="1">
    <source>
        <dbReference type="EMBL" id="KAI3760604.1"/>
    </source>
</evidence>
<dbReference type="Proteomes" id="UP001056120">
    <property type="component" value="Linkage Group LG17"/>
</dbReference>
<comment type="caution">
    <text evidence="1">The sequence shown here is derived from an EMBL/GenBank/DDBJ whole genome shotgun (WGS) entry which is preliminary data.</text>
</comment>
<protein>
    <submittedName>
        <fullName evidence="1">Uncharacterized protein</fullName>
    </submittedName>
</protein>
<dbReference type="EMBL" id="CM042034">
    <property type="protein sequence ID" value="KAI3760604.1"/>
    <property type="molecule type" value="Genomic_DNA"/>
</dbReference>
<reference evidence="1 2" key="2">
    <citation type="journal article" date="2022" name="Mol. Ecol. Resour.">
        <title>The genomes of chicory, endive, great burdock and yacon provide insights into Asteraceae paleo-polyploidization history and plant inulin production.</title>
        <authorList>
            <person name="Fan W."/>
            <person name="Wang S."/>
            <person name="Wang H."/>
            <person name="Wang A."/>
            <person name="Jiang F."/>
            <person name="Liu H."/>
            <person name="Zhao H."/>
            <person name="Xu D."/>
            <person name="Zhang Y."/>
        </authorList>
    </citation>
    <scope>NUCLEOTIDE SEQUENCE [LARGE SCALE GENOMIC DNA]</scope>
    <source>
        <strain evidence="2">cv. Yunnan</strain>
        <tissue evidence="1">Leaves</tissue>
    </source>
</reference>